<dbReference type="SUPFAM" id="SSF55811">
    <property type="entry name" value="Nudix"/>
    <property type="match status" value="1"/>
</dbReference>
<dbReference type="GO" id="GO:0005849">
    <property type="term" value="C:mRNA cleavage factor complex"/>
    <property type="evidence" value="ECO:0007669"/>
    <property type="project" value="InterPro"/>
</dbReference>
<dbReference type="InterPro" id="IPR024079">
    <property type="entry name" value="MetalloPept_cat_dom_sf"/>
</dbReference>
<protein>
    <recommendedName>
        <fullName evidence="9">Metalloendopeptidase</fullName>
        <ecNumber evidence="9">3.4.24.-</ecNumber>
    </recommendedName>
</protein>
<dbReference type="GO" id="GO:0008270">
    <property type="term" value="F:zinc ion binding"/>
    <property type="evidence" value="ECO:0007669"/>
    <property type="project" value="InterPro"/>
</dbReference>
<keyword evidence="9" id="KW-0482">Metalloprotease</keyword>
<dbReference type="InterPro" id="IPR006026">
    <property type="entry name" value="Peptidase_Metallo"/>
</dbReference>
<dbReference type="PROSITE" id="PS51462">
    <property type="entry name" value="NUDIX"/>
    <property type="match status" value="1"/>
</dbReference>
<keyword evidence="4" id="KW-0963">Cytoplasm</keyword>
<evidence type="ECO:0000259" key="12">
    <source>
        <dbReference type="PROSITE" id="PS51864"/>
    </source>
</evidence>
<dbReference type="FunFam" id="3.90.79.10:FF:000008">
    <property type="entry name" value="cleavage and polyadenylation specificity factor subunit 5"/>
    <property type="match status" value="1"/>
</dbReference>
<feature type="compositionally biased region" description="Polar residues" evidence="10">
    <location>
        <begin position="19"/>
        <end position="30"/>
    </location>
</feature>
<evidence type="ECO:0000313" key="14">
    <source>
        <dbReference type="Proteomes" id="UP000053268"/>
    </source>
</evidence>
<dbReference type="STRING" id="66420.A0A194Q4X7"/>
<feature type="region of interest" description="Disordered" evidence="10">
    <location>
        <begin position="1"/>
        <end position="30"/>
    </location>
</feature>
<dbReference type="InterPro" id="IPR001506">
    <property type="entry name" value="Peptidase_M12A"/>
</dbReference>
<keyword evidence="9" id="KW-0862">Zinc</keyword>
<gene>
    <name evidence="13" type="ORF">RR46_06999</name>
</gene>
<dbReference type="SUPFAM" id="SSF55486">
    <property type="entry name" value="Metalloproteases ('zincins'), catalytic domain"/>
    <property type="match status" value="1"/>
</dbReference>
<comment type="subcellular location">
    <subcellularLocation>
        <location evidence="2">Cytoplasm</location>
    </subcellularLocation>
    <subcellularLocation>
        <location evidence="1">Nucleus</location>
    </subcellularLocation>
</comment>
<evidence type="ECO:0000256" key="4">
    <source>
        <dbReference type="ARBA" id="ARBA00022490"/>
    </source>
</evidence>
<keyword evidence="9" id="KW-0645">Protease</keyword>
<organism evidence="13 14">
    <name type="scientific">Papilio xuthus</name>
    <name type="common">Asian swallowtail butterfly</name>
    <dbReference type="NCBI Taxonomy" id="66420"/>
    <lineage>
        <taxon>Eukaryota</taxon>
        <taxon>Metazoa</taxon>
        <taxon>Ecdysozoa</taxon>
        <taxon>Arthropoda</taxon>
        <taxon>Hexapoda</taxon>
        <taxon>Insecta</taxon>
        <taxon>Pterygota</taxon>
        <taxon>Neoptera</taxon>
        <taxon>Endopterygota</taxon>
        <taxon>Lepidoptera</taxon>
        <taxon>Glossata</taxon>
        <taxon>Ditrysia</taxon>
        <taxon>Papilionoidea</taxon>
        <taxon>Papilionidae</taxon>
        <taxon>Papilioninae</taxon>
        <taxon>Papilio</taxon>
    </lineage>
</organism>
<evidence type="ECO:0000256" key="6">
    <source>
        <dbReference type="ARBA" id="ARBA00022884"/>
    </source>
</evidence>
<dbReference type="GO" id="GO:0031124">
    <property type="term" value="P:mRNA 3'-end processing"/>
    <property type="evidence" value="ECO:0007669"/>
    <property type="project" value="InterPro"/>
</dbReference>
<dbReference type="Gene3D" id="3.40.390.10">
    <property type="entry name" value="Collagenase (Catalytic Domain)"/>
    <property type="match status" value="1"/>
</dbReference>
<dbReference type="Gene3D" id="3.90.79.10">
    <property type="entry name" value="Nucleoside Triphosphate Pyrophosphohydrolase"/>
    <property type="match status" value="1"/>
</dbReference>
<dbReference type="PANTHER" id="PTHR13047">
    <property type="entry name" value="PRE-MRNA CLEAVAGE FACTOR IM, 25KD SUBUNIT"/>
    <property type="match status" value="1"/>
</dbReference>
<dbReference type="Pfam" id="PF13869">
    <property type="entry name" value="NUDIX_2"/>
    <property type="match status" value="1"/>
</dbReference>
<dbReference type="EC" id="3.4.24.-" evidence="9"/>
<comment type="similarity">
    <text evidence="3">Belongs to the Nudix hydrolase family. CPSF5 subfamily.</text>
</comment>
<keyword evidence="6" id="KW-0694">RNA-binding</keyword>
<dbReference type="Pfam" id="PF01400">
    <property type="entry name" value="Astacin"/>
    <property type="match status" value="1"/>
</dbReference>
<evidence type="ECO:0000259" key="11">
    <source>
        <dbReference type="PROSITE" id="PS51462"/>
    </source>
</evidence>
<feature type="domain" description="Nudix hydrolase" evidence="11">
    <location>
        <begin position="74"/>
        <end position="199"/>
    </location>
</feature>
<evidence type="ECO:0000256" key="10">
    <source>
        <dbReference type="SAM" id="MobiDB-lite"/>
    </source>
</evidence>
<evidence type="ECO:0000256" key="7">
    <source>
        <dbReference type="ARBA" id="ARBA00023242"/>
    </source>
</evidence>
<dbReference type="PROSITE" id="PS51864">
    <property type="entry name" value="ASTACIN"/>
    <property type="match status" value="1"/>
</dbReference>
<comment type="caution">
    <text evidence="8">Lacks conserved residue(s) required for the propagation of feature annotation.</text>
</comment>
<dbReference type="AlphaFoldDB" id="A0A194Q4X7"/>
<keyword evidence="9" id="KW-0378">Hydrolase</keyword>
<dbReference type="Proteomes" id="UP000053268">
    <property type="component" value="Unassembled WGS sequence"/>
</dbReference>
<evidence type="ECO:0000256" key="3">
    <source>
        <dbReference type="ARBA" id="ARBA00009710"/>
    </source>
</evidence>
<feature type="domain" description="Peptidase M12A" evidence="12">
    <location>
        <begin position="407"/>
        <end position="623"/>
    </location>
</feature>
<reference evidence="13 14" key="1">
    <citation type="journal article" date="2015" name="Nat. Commun.">
        <title>Outbred genome sequencing and CRISPR/Cas9 gene editing in butterflies.</title>
        <authorList>
            <person name="Li X."/>
            <person name="Fan D."/>
            <person name="Zhang W."/>
            <person name="Liu G."/>
            <person name="Zhang L."/>
            <person name="Zhao L."/>
            <person name="Fang X."/>
            <person name="Chen L."/>
            <person name="Dong Y."/>
            <person name="Chen Y."/>
            <person name="Ding Y."/>
            <person name="Zhao R."/>
            <person name="Feng M."/>
            <person name="Zhu Y."/>
            <person name="Feng Y."/>
            <person name="Jiang X."/>
            <person name="Zhu D."/>
            <person name="Xiang H."/>
            <person name="Feng X."/>
            <person name="Li S."/>
            <person name="Wang J."/>
            <person name="Zhang G."/>
            <person name="Kronforst M.R."/>
            <person name="Wang W."/>
        </authorList>
    </citation>
    <scope>NUCLEOTIDE SEQUENCE [LARGE SCALE GENOMIC DNA]</scope>
    <source>
        <strain evidence="13">Ya'a_city_454_Px</strain>
        <tissue evidence="13">Whole body</tissue>
    </source>
</reference>
<comment type="cofactor">
    <cofactor evidence="9">
        <name>Zn(2+)</name>
        <dbReference type="ChEBI" id="CHEBI:29105"/>
    </cofactor>
    <text evidence="9">Binds 1 zinc ion per subunit.</text>
</comment>
<dbReference type="GO" id="GO:0004222">
    <property type="term" value="F:metalloendopeptidase activity"/>
    <property type="evidence" value="ECO:0007669"/>
    <property type="project" value="UniProtKB-UniRule"/>
</dbReference>
<evidence type="ECO:0000313" key="13">
    <source>
        <dbReference type="EMBL" id="KPJ00409.1"/>
    </source>
</evidence>
<evidence type="ECO:0000256" key="1">
    <source>
        <dbReference type="ARBA" id="ARBA00004123"/>
    </source>
</evidence>
<keyword evidence="7" id="KW-0539">Nucleus</keyword>
<dbReference type="EMBL" id="KQ459463">
    <property type="protein sequence ID" value="KPJ00409.1"/>
    <property type="molecule type" value="Genomic_DNA"/>
</dbReference>
<dbReference type="PRINTS" id="PR00480">
    <property type="entry name" value="ASTACIN"/>
</dbReference>
<keyword evidence="9" id="KW-0479">Metal-binding</keyword>
<evidence type="ECO:0000256" key="5">
    <source>
        <dbReference type="ARBA" id="ARBA00022664"/>
    </source>
</evidence>
<keyword evidence="14" id="KW-1185">Reference proteome</keyword>
<dbReference type="SMART" id="SM00235">
    <property type="entry name" value="ZnMc"/>
    <property type="match status" value="1"/>
</dbReference>
<dbReference type="InterPro" id="IPR015797">
    <property type="entry name" value="NUDIX_hydrolase-like_dom_sf"/>
</dbReference>
<dbReference type="GO" id="GO:0006508">
    <property type="term" value="P:proteolysis"/>
    <property type="evidence" value="ECO:0007669"/>
    <property type="project" value="UniProtKB-KW"/>
</dbReference>
<dbReference type="InterPro" id="IPR016706">
    <property type="entry name" value="Cleav_polyA_spec_factor_su5"/>
</dbReference>
<proteinExistence type="inferred from homology"/>
<name>A0A194Q4X7_PAPXU</name>
<sequence length="640" mass="73031">MAAVQGPPGKQWPVRPGVQHQNSHNSGNLTLNRTINLYPLTNYTFGTKEPLFEKDASVPARFQRMREEFVKIGMRRSVEGVLLVHEHGLPHVLLLQLGTAFFKLPGGELNPGEDEIEGLKRLLTETLGRQDGVKQEWVIEDTIGNWWRPNFEPPQYPYIPPHITKPKEHKRLFLVQLQDRALFAVPKNYKLVAAPLFELYDNAQGHNPESYNALIARARQTYEDTIGLSRSEAIAERSYDSRLCLNESRFPSGDIHSQDEIITTLSQLQNEICVKFFYTPNNYTADERDKILFINNPDKRKNCPPSIYNFTGSVIDMPIGYKCINRKDIARIVMEMLRASVEQTVSTINSYDLVKKFQERDADPTHPTLLSPPDRNYINAHYHVECGAQAQRSVASRRLGDTSDPLQLTADNMAYYKDKIWPLGIVMYGVDEKLRTKSDYSLLKYAMTTIELGSCVVFQEIDTNDGVLTPKNYLWYSNDGEDVPLLGFREGKQSINLETMVHGAPGHAAHVLVNLMRALGVPMMSNRFDRDNYVTIDWRKIQKGKEHHFERAPVSAWIATPYDFESVTHAPANYMCGDCDLGGQSVKPLQDHLWQRTLSMGHANQMSNSDSKLLDLLYRDQCRERMVSDNFEVMKKTADS</sequence>
<dbReference type="GO" id="GO:0003729">
    <property type="term" value="F:mRNA binding"/>
    <property type="evidence" value="ECO:0007669"/>
    <property type="project" value="InterPro"/>
</dbReference>
<keyword evidence="5" id="KW-0507">mRNA processing</keyword>
<evidence type="ECO:0000256" key="9">
    <source>
        <dbReference type="RuleBase" id="RU361183"/>
    </source>
</evidence>
<evidence type="ECO:0000256" key="2">
    <source>
        <dbReference type="ARBA" id="ARBA00004496"/>
    </source>
</evidence>
<evidence type="ECO:0000256" key="8">
    <source>
        <dbReference type="PROSITE-ProRule" id="PRU01211"/>
    </source>
</evidence>
<dbReference type="CDD" id="cd18871">
    <property type="entry name" value="NUDIX_Cfim25_Nudt21"/>
    <property type="match status" value="1"/>
</dbReference>
<accession>A0A194Q4X7</accession>
<dbReference type="GO" id="GO:0005737">
    <property type="term" value="C:cytoplasm"/>
    <property type="evidence" value="ECO:0007669"/>
    <property type="project" value="UniProtKB-SubCell"/>
</dbReference>
<dbReference type="InterPro" id="IPR000086">
    <property type="entry name" value="NUDIX_hydrolase_dom"/>
</dbReference>